<protein>
    <submittedName>
        <fullName evidence="1">Uncharacterized protein</fullName>
    </submittedName>
</protein>
<evidence type="ECO:0000313" key="1">
    <source>
        <dbReference type="EMBL" id="KFX48545.1"/>
    </source>
</evidence>
<accession>A0A093V8R8</accession>
<dbReference type="AlphaFoldDB" id="A0A093V8R8"/>
<dbReference type="HOGENOM" id="CLU_3399646_0_0_1"/>
<gene>
    <name evidence="1" type="ORF">GQ26_0122370</name>
</gene>
<reference evidence="1" key="2">
    <citation type="journal article" date="2014" name="PLoS Genet.">
        <title>Signature gene expression reveals novel clues to the molecular mechanisms of dimorphic transition in Penicillium marneffei.</title>
        <authorList>
            <person name="Yang E."/>
            <person name="Wang G."/>
            <person name="Cai J."/>
            <person name="Woo P.C."/>
            <person name="Lau S.K."/>
            <person name="Yuen K.-Y."/>
            <person name="Chow W.-N."/>
            <person name="Lin X."/>
        </authorList>
    </citation>
    <scope>NUCLEOTIDE SEQUENCE</scope>
    <source>
        <strain evidence="1">PM1</strain>
    </source>
</reference>
<sequence length="31" mass="3570">MPCHAFYKGVKVFMDILVTATDDVLIDAHRY</sequence>
<reference key="1">
    <citation type="journal article" date="2014" name="PLoS Genet.">
        <title>Signature Gene Expression Reveals Novel Clues to the Molecular Mechanisms of Dimorphic Transition in Penicillium marneffei.</title>
        <authorList>
            <person name="Yang E."/>
            <person name="Wang G."/>
            <person name="Cai J."/>
            <person name="Woo P.C."/>
            <person name="Lau S.K."/>
            <person name="Yuen K.-Y."/>
            <person name="Chow W.-N."/>
            <person name="Lin X."/>
        </authorList>
    </citation>
    <scope>NUCLEOTIDE SEQUENCE [LARGE SCALE GENOMIC DNA]</scope>
    <source>
        <strain>PM1</strain>
    </source>
</reference>
<name>A0A093V8R8_TALMA</name>
<organism evidence="1">
    <name type="scientific">Talaromyces marneffei PM1</name>
    <dbReference type="NCBI Taxonomy" id="1077442"/>
    <lineage>
        <taxon>Eukaryota</taxon>
        <taxon>Fungi</taxon>
        <taxon>Dikarya</taxon>
        <taxon>Ascomycota</taxon>
        <taxon>Pezizomycotina</taxon>
        <taxon>Eurotiomycetes</taxon>
        <taxon>Eurotiomycetidae</taxon>
        <taxon>Eurotiales</taxon>
        <taxon>Trichocomaceae</taxon>
        <taxon>Talaromyces</taxon>
        <taxon>Talaromyces sect. Talaromyces</taxon>
    </lineage>
</organism>
<proteinExistence type="predicted"/>
<dbReference type="EMBL" id="JPOX01000012">
    <property type="protein sequence ID" value="KFX48545.1"/>
    <property type="molecule type" value="Genomic_DNA"/>
</dbReference>
<comment type="caution">
    <text evidence="1">The sequence shown here is derived from an EMBL/GenBank/DDBJ whole genome shotgun (WGS) entry which is preliminary data.</text>
</comment>